<keyword evidence="3" id="KW-1185">Reference proteome</keyword>
<evidence type="ECO:0000313" key="3">
    <source>
        <dbReference type="Proteomes" id="UP001209654"/>
    </source>
</evidence>
<organism evidence="2 3">
    <name type="scientific">Arthrobacter mangrovi</name>
    <dbReference type="NCBI Taxonomy" id="2966350"/>
    <lineage>
        <taxon>Bacteria</taxon>
        <taxon>Bacillati</taxon>
        <taxon>Actinomycetota</taxon>
        <taxon>Actinomycetes</taxon>
        <taxon>Micrococcales</taxon>
        <taxon>Micrococcaceae</taxon>
        <taxon>Arthrobacter</taxon>
    </lineage>
</organism>
<reference evidence="2 3" key="1">
    <citation type="journal article" date="2023" name="Int. J. Syst. Evol. Microbiol.">
        <title>Arthrobacter mangrovi sp. nov., an actinobacterium isolated from the rhizosphere of a mangrove.</title>
        <authorList>
            <person name="Hamada M."/>
            <person name="Saitou S."/>
            <person name="Enomoto N."/>
            <person name="Nanri K."/>
            <person name="Hidaka K."/>
            <person name="Miura T."/>
            <person name="Tamura T."/>
        </authorList>
    </citation>
    <scope>NUCLEOTIDE SEQUENCE [LARGE SCALE GENOMIC DNA]</scope>
    <source>
        <strain evidence="2 3">NBRC 112813</strain>
    </source>
</reference>
<feature type="region of interest" description="Disordered" evidence="1">
    <location>
        <begin position="30"/>
        <end position="124"/>
    </location>
</feature>
<gene>
    <name evidence="2" type="ORF">AHIS1636_14880</name>
</gene>
<proteinExistence type="predicted"/>
<sequence>MQRATLRYTLIGLAVVLGMGLAGYAVASTFKEPGSSDLGPSIVFTPSPAASEPRKSAPDQGAGPVPEPKETSAPPKPAPDKTAATSPPAPAPVPVQPAPPVEYDNDDEDDDAAEPDEDDDGIDD</sequence>
<feature type="compositionally biased region" description="Acidic residues" evidence="1">
    <location>
        <begin position="103"/>
        <end position="124"/>
    </location>
</feature>
<dbReference type="EMBL" id="BRVS01000005">
    <property type="protein sequence ID" value="GLB67049.1"/>
    <property type="molecule type" value="Genomic_DNA"/>
</dbReference>
<comment type="caution">
    <text evidence="2">The sequence shown here is derived from an EMBL/GenBank/DDBJ whole genome shotgun (WGS) entry which is preliminary data.</text>
</comment>
<dbReference type="RefSeq" id="WP_264795176.1">
    <property type="nucleotide sequence ID" value="NZ_BRVS01000005.1"/>
</dbReference>
<accession>A0ABQ5MSW1</accession>
<feature type="compositionally biased region" description="Pro residues" evidence="1">
    <location>
        <begin position="87"/>
        <end position="100"/>
    </location>
</feature>
<evidence type="ECO:0000313" key="2">
    <source>
        <dbReference type="EMBL" id="GLB67049.1"/>
    </source>
</evidence>
<protein>
    <submittedName>
        <fullName evidence="2">Uncharacterized protein</fullName>
    </submittedName>
</protein>
<name>A0ABQ5MSW1_9MICC</name>
<evidence type="ECO:0000256" key="1">
    <source>
        <dbReference type="SAM" id="MobiDB-lite"/>
    </source>
</evidence>
<dbReference type="Proteomes" id="UP001209654">
    <property type="component" value="Unassembled WGS sequence"/>
</dbReference>